<organism evidence="2 3">
    <name type="scientific">Pomacea canaliculata</name>
    <name type="common">Golden apple snail</name>
    <dbReference type="NCBI Taxonomy" id="400727"/>
    <lineage>
        <taxon>Eukaryota</taxon>
        <taxon>Metazoa</taxon>
        <taxon>Spiralia</taxon>
        <taxon>Lophotrochozoa</taxon>
        <taxon>Mollusca</taxon>
        <taxon>Gastropoda</taxon>
        <taxon>Caenogastropoda</taxon>
        <taxon>Architaenioglossa</taxon>
        <taxon>Ampullarioidea</taxon>
        <taxon>Ampullariidae</taxon>
        <taxon>Pomacea</taxon>
    </lineage>
</organism>
<keyword evidence="3" id="KW-1185">Reference proteome</keyword>
<evidence type="ECO:0000313" key="3">
    <source>
        <dbReference type="Proteomes" id="UP000245119"/>
    </source>
</evidence>
<dbReference type="AlphaFoldDB" id="A0A2T7PGJ7"/>
<protein>
    <recommendedName>
        <fullName evidence="1">EF-hand domain-containing protein</fullName>
    </recommendedName>
</protein>
<sequence>MPKKTRRSAGKASSSFPIHGRVRDDEDVCRWLQEVDKDHDGRFDFSEFCRLYSTKREPEDKRREELLLCVNTVFPSNGSNDMLDLRKVKATMKRVTMGLQRENTLNLSSQEIDDVLERFDKHKGNQISRREFVDFLINTSNGE</sequence>
<reference evidence="2 3" key="1">
    <citation type="submission" date="2018-04" db="EMBL/GenBank/DDBJ databases">
        <title>The genome of golden apple snail Pomacea canaliculata provides insight into stress tolerance and invasive adaptation.</title>
        <authorList>
            <person name="Liu C."/>
            <person name="Liu B."/>
            <person name="Ren Y."/>
            <person name="Zhang Y."/>
            <person name="Wang H."/>
            <person name="Li S."/>
            <person name="Jiang F."/>
            <person name="Yin L."/>
            <person name="Zhang G."/>
            <person name="Qian W."/>
            <person name="Fan W."/>
        </authorList>
    </citation>
    <scope>NUCLEOTIDE SEQUENCE [LARGE SCALE GENOMIC DNA]</scope>
    <source>
        <strain evidence="2">SZHN2017</strain>
        <tissue evidence="2">Muscle</tissue>
    </source>
</reference>
<proteinExistence type="predicted"/>
<dbReference type="Proteomes" id="UP000245119">
    <property type="component" value="Linkage Group LG4"/>
</dbReference>
<dbReference type="EMBL" id="PZQS01000004">
    <property type="protein sequence ID" value="PVD32549.1"/>
    <property type="molecule type" value="Genomic_DNA"/>
</dbReference>
<comment type="caution">
    <text evidence="2">The sequence shown here is derived from an EMBL/GenBank/DDBJ whole genome shotgun (WGS) entry which is preliminary data.</text>
</comment>
<feature type="domain" description="EF-hand" evidence="1">
    <location>
        <begin position="23"/>
        <end position="58"/>
    </location>
</feature>
<dbReference type="SUPFAM" id="SSF47473">
    <property type="entry name" value="EF-hand"/>
    <property type="match status" value="1"/>
</dbReference>
<feature type="domain" description="EF-hand" evidence="1">
    <location>
        <begin position="107"/>
        <end position="142"/>
    </location>
</feature>
<evidence type="ECO:0000313" key="2">
    <source>
        <dbReference type="EMBL" id="PVD32549.1"/>
    </source>
</evidence>
<dbReference type="OrthoDB" id="6149198at2759"/>
<gene>
    <name evidence="2" type="ORF">C0Q70_07990</name>
</gene>
<dbReference type="STRING" id="400727.A0A2T7PGJ7"/>
<dbReference type="Gene3D" id="1.10.238.10">
    <property type="entry name" value="EF-hand"/>
    <property type="match status" value="1"/>
</dbReference>
<accession>A0A2T7PGJ7</accession>
<name>A0A2T7PGJ7_POMCA</name>
<dbReference type="InterPro" id="IPR011992">
    <property type="entry name" value="EF-hand-dom_pair"/>
</dbReference>
<dbReference type="PROSITE" id="PS50222">
    <property type="entry name" value="EF_HAND_2"/>
    <property type="match status" value="2"/>
</dbReference>
<evidence type="ECO:0000259" key="1">
    <source>
        <dbReference type="PROSITE" id="PS50222"/>
    </source>
</evidence>
<dbReference type="InterPro" id="IPR002048">
    <property type="entry name" value="EF_hand_dom"/>
</dbReference>
<dbReference type="SMART" id="SM00054">
    <property type="entry name" value="EFh"/>
    <property type="match status" value="2"/>
</dbReference>
<dbReference type="GO" id="GO:0005509">
    <property type="term" value="F:calcium ion binding"/>
    <property type="evidence" value="ECO:0007669"/>
    <property type="project" value="InterPro"/>
</dbReference>